<dbReference type="PROSITE" id="PS51819">
    <property type="entry name" value="VOC"/>
    <property type="match status" value="1"/>
</dbReference>
<name>A0AAN0VUQ9_9ENTR</name>
<dbReference type="Proteomes" id="UP000029516">
    <property type="component" value="Chromosome"/>
</dbReference>
<dbReference type="CDD" id="cd06587">
    <property type="entry name" value="VOC"/>
    <property type="match status" value="1"/>
</dbReference>
<accession>A0AAN0VUQ9</accession>
<dbReference type="SUPFAM" id="SSF54593">
    <property type="entry name" value="Glyoxalase/Bleomycin resistance protein/Dihydroxybiphenyl dioxygenase"/>
    <property type="match status" value="1"/>
</dbReference>
<evidence type="ECO:0000313" key="3">
    <source>
        <dbReference type="Proteomes" id="UP000029516"/>
    </source>
</evidence>
<dbReference type="InterPro" id="IPR058998">
    <property type="entry name" value="YycE-like_N"/>
</dbReference>
<dbReference type="EMBL" id="CP009458">
    <property type="protein sequence ID" value="AIR62397.1"/>
    <property type="molecule type" value="Genomic_DNA"/>
</dbReference>
<sequence>MNFSHMRIARPVSSLERSRDLYCAGLGLQQIAQFSDHDGFSGVMLGRPSLSWHLEFTVCQHHLITPRPTEDDLLVLYVPERIEWEISCARMVAAGFTRLSAFNPYWDVKGATFIDPDGYRVVLQNSDWSL</sequence>
<dbReference type="KEGG" id="cem:LH23_17565"/>
<dbReference type="Pfam" id="PF22658">
    <property type="entry name" value="YycE-like_N"/>
    <property type="match status" value="1"/>
</dbReference>
<dbReference type="InterPro" id="IPR029068">
    <property type="entry name" value="Glyas_Bleomycin-R_OHBP_Dase"/>
</dbReference>
<reference evidence="2 3" key="1">
    <citation type="submission" date="2014-09" db="EMBL/GenBank/DDBJ databases">
        <authorList>
            <person name="Chan K.-G."/>
        </authorList>
    </citation>
    <scope>NUCLEOTIDE SEQUENCE [LARGE SCALE GENOMIC DNA]</scope>
    <source>
        <strain evidence="2 3">M006</strain>
    </source>
</reference>
<feature type="domain" description="VOC" evidence="1">
    <location>
        <begin position="2"/>
        <end position="126"/>
    </location>
</feature>
<dbReference type="RefSeq" id="WP_039293808.1">
    <property type="nucleotide sequence ID" value="NZ_CP009458.1"/>
</dbReference>
<organism evidence="2 3">
    <name type="scientific">Cedecea neteri</name>
    <dbReference type="NCBI Taxonomy" id="158822"/>
    <lineage>
        <taxon>Bacteria</taxon>
        <taxon>Pseudomonadati</taxon>
        <taxon>Pseudomonadota</taxon>
        <taxon>Gammaproteobacteria</taxon>
        <taxon>Enterobacterales</taxon>
        <taxon>Enterobacteriaceae</taxon>
        <taxon>Cedecea</taxon>
    </lineage>
</organism>
<dbReference type="InterPro" id="IPR037523">
    <property type="entry name" value="VOC_core"/>
</dbReference>
<evidence type="ECO:0000259" key="1">
    <source>
        <dbReference type="PROSITE" id="PS51819"/>
    </source>
</evidence>
<dbReference type="Pfam" id="PF22659">
    <property type="entry name" value="YycE-like_C"/>
    <property type="match status" value="1"/>
</dbReference>
<evidence type="ECO:0000313" key="2">
    <source>
        <dbReference type="EMBL" id="AIR62397.1"/>
    </source>
</evidence>
<protein>
    <submittedName>
        <fullName evidence="2">Prolyl endopeptidase</fullName>
    </submittedName>
</protein>
<dbReference type="Gene3D" id="3.10.180.10">
    <property type="entry name" value="2,3-Dihydroxybiphenyl 1,2-Dioxygenase, domain 1"/>
    <property type="match status" value="1"/>
</dbReference>
<proteinExistence type="predicted"/>
<dbReference type="InterPro" id="IPR058997">
    <property type="entry name" value="YycE-like_C"/>
</dbReference>
<gene>
    <name evidence="2" type="ORF">LH23_17565</name>
</gene>
<dbReference type="AlphaFoldDB" id="A0AAN0VUQ9"/>